<gene>
    <name evidence="2" type="ORF">L248_0495</name>
</gene>
<protein>
    <recommendedName>
        <fullName evidence="1">Antitoxin SocA-like Panacea domain-containing protein</fullName>
    </recommendedName>
</protein>
<dbReference type="HOGENOM" id="CLU_110683_0_0_9"/>
<dbReference type="AlphaFoldDB" id="U4TJA7"/>
<organism evidence="2 3">
    <name type="scientific">Schleiferilactobacillus shenzhenensis LY-73</name>
    <dbReference type="NCBI Taxonomy" id="1231336"/>
    <lineage>
        <taxon>Bacteria</taxon>
        <taxon>Bacillati</taxon>
        <taxon>Bacillota</taxon>
        <taxon>Bacilli</taxon>
        <taxon>Lactobacillales</taxon>
        <taxon>Lactobacillaceae</taxon>
        <taxon>Schleiferilactobacillus</taxon>
    </lineage>
</organism>
<dbReference type="Pfam" id="PF13274">
    <property type="entry name" value="SocA_Panacea"/>
    <property type="match status" value="1"/>
</dbReference>
<evidence type="ECO:0000313" key="2">
    <source>
        <dbReference type="EMBL" id="ERL64891.1"/>
    </source>
</evidence>
<reference evidence="3" key="1">
    <citation type="journal article" date="2013" name="Genome Announc.">
        <title>Whole-Genome Sequencing of Lactobacillus shenzhenensis Strain LY-73T.</title>
        <authorList>
            <person name="Lin Z."/>
            <person name="Liu Z."/>
            <person name="Yang R."/>
            <person name="Zou Y."/>
            <person name="Wan D."/>
            <person name="Chen J."/>
            <person name="Guo M."/>
            <person name="Zhao J."/>
            <person name="Fang C."/>
            <person name="Yang R."/>
            <person name="Liu F."/>
        </authorList>
    </citation>
    <scope>NUCLEOTIDE SEQUENCE [LARGE SCALE GENOMIC DNA]</scope>
    <source>
        <strain evidence="3">LY-73</strain>
    </source>
</reference>
<evidence type="ECO:0000313" key="3">
    <source>
        <dbReference type="Proteomes" id="UP000030647"/>
    </source>
</evidence>
<accession>U4TJA7</accession>
<name>U4TJA7_9LACO</name>
<feature type="domain" description="Antitoxin SocA-like Panacea" evidence="1">
    <location>
        <begin position="77"/>
        <end position="173"/>
    </location>
</feature>
<evidence type="ECO:0000259" key="1">
    <source>
        <dbReference type="Pfam" id="PF13274"/>
    </source>
</evidence>
<dbReference type="STRING" id="1231336.L248_0495"/>
<dbReference type="Proteomes" id="UP000030647">
    <property type="component" value="Unassembled WGS sequence"/>
</dbReference>
<keyword evidence="3" id="KW-1185">Reference proteome</keyword>
<dbReference type="EMBL" id="KI271591">
    <property type="protein sequence ID" value="ERL64891.1"/>
    <property type="molecule type" value="Genomic_DNA"/>
</dbReference>
<dbReference type="InterPro" id="IPR025272">
    <property type="entry name" value="SocA_Panacea"/>
</dbReference>
<sequence>MLFGSTTGWAVFLVKEIPGIVTLSAGKHKSYTVNKRRLCTMATKVYAAMTIANWFLVRHAAEMRADDGIDPMTQMKLHKLLYYAQGVHLAVTDAPLFSDDLLAWQHGPVVRSLYDRYKGQRTLDTPITAQEAADYDQVESDQNAAEILEAVYDRYGEYSAAQLREMTHAEAPWAETPHNEVISQDLIERFFKQNIVIQ</sequence>
<proteinExistence type="predicted"/>
<dbReference type="eggNOG" id="COG3600">
    <property type="taxonomic scope" value="Bacteria"/>
</dbReference>